<reference evidence="1" key="1">
    <citation type="submission" date="2021-06" db="EMBL/GenBank/DDBJ databases">
        <authorList>
            <person name="Kallberg Y."/>
            <person name="Tangrot J."/>
            <person name="Rosling A."/>
        </authorList>
    </citation>
    <scope>NUCLEOTIDE SEQUENCE</scope>
    <source>
        <strain evidence="1">MA453B</strain>
    </source>
</reference>
<organism evidence="1 2">
    <name type="scientific">Dentiscutata erythropus</name>
    <dbReference type="NCBI Taxonomy" id="1348616"/>
    <lineage>
        <taxon>Eukaryota</taxon>
        <taxon>Fungi</taxon>
        <taxon>Fungi incertae sedis</taxon>
        <taxon>Mucoromycota</taxon>
        <taxon>Glomeromycotina</taxon>
        <taxon>Glomeromycetes</taxon>
        <taxon>Diversisporales</taxon>
        <taxon>Gigasporaceae</taxon>
        <taxon>Dentiscutata</taxon>
    </lineage>
</organism>
<sequence>NMNRKALLFRCGIQDCRTSVSIFKDSFFAKTHITCLDTLLIGYLWLCKCTYTSIILMTKHSPNTITNYMKYFRELVIDTLEEEMTIIDRENVIVEIDKSKFGKRKYHREHRVKEVWVVGGIKRTEKKSIL</sequence>
<protein>
    <submittedName>
        <fullName evidence="1">23602_t:CDS:1</fullName>
    </submittedName>
</protein>
<evidence type="ECO:0000313" key="1">
    <source>
        <dbReference type="EMBL" id="CAG8751140.1"/>
    </source>
</evidence>
<feature type="non-terminal residue" evidence="1">
    <location>
        <position position="1"/>
    </location>
</feature>
<dbReference type="AlphaFoldDB" id="A0A9N9IWQ6"/>
<dbReference type="InterPro" id="IPR053164">
    <property type="entry name" value="IS1016-like_transposase"/>
</dbReference>
<evidence type="ECO:0000313" key="2">
    <source>
        <dbReference type="Proteomes" id="UP000789405"/>
    </source>
</evidence>
<dbReference type="OrthoDB" id="5598606at2759"/>
<keyword evidence="2" id="KW-1185">Reference proteome</keyword>
<accession>A0A9N9IWQ6</accession>
<dbReference type="PANTHER" id="PTHR47163:SF2">
    <property type="entry name" value="SI:DKEY-17M8.2"/>
    <property type="match status" value="1"/>
</dbReference>
<gene>
    <name evidence="1" type="ORF">DERYTH_LOCUS16914</name>
</gene>
<dbReference type="EMBL" id="CAJVPY010015304">
    <property type="protein sequence ID" value="CAG8751140.1"/>
    <property type="molecule type" value="Genomic_DNA"/>
</dbReference>
<comment type="caution">
    <text evidence="1">The sequence shown here is derived from an EMBL/GenBank/DDBJ whole genome shotgun (WGS) entry which is preliminary data.</text>
</comment>
<dbReference type="Proteomes" id="UP000789405">
    <property type="component" value="Unassembled WGS sequence"/>
</dbReference>
<dbReference type="PANTHER" id="PTHR47163">
    <property type="entry name" value="DDE_TNP_IS1595 DOMAIN-CONTAINING PROTEIN"/>
    <property type="match status" value="1"/>
</dbReference>
<name>A0A9N9IWQ6_9GLOM</name>
<proteinExistence type="predicted"/>